<keyword evidence="3" id="KW-1185">Reference proteome</keyword>
<dbReference type="PANTHER" id="PTHR46148:SF52">
    <property type="entry name" value="OS04G0603800 PROTEIN"/>
    <property type="match status" value="1"/>
</dbReference>
<dbReference type="Pfam" id="PF24626">
    <property type="entry name" value="SH3_Tf2-1"/>
    <property type="match status" value="1"/>
</dbReference>
<accession>A0AAV1WLM1</accession>
<dbReference type="PANTHER" id="PTHR46148">
    <property type="entry name" value="CHROMO DOMAIN-CONTAINING PROTEIN"/>
    <property type="match status" value="1"/>
</dbReference>
<dbReference type="SUPFAM" id="SSF54160">
    <property type="entry name" value="Chromo domain-like"/>
    <property type="match status" value="1"/>
</dbReference>
<dbReference type="InterPro" id="IPR056924">
    <property type="entry name" value="SH3_Tf2-1"/>
</dbReference>
<reference evidence="2 3" key="1">
    <citation type="submission" date="2024-03" db="EMBL/GenBank/DDBJ databases">
        <authorList>
            <person name="Martinez-Hernandez J."/>
        </authorList>
    </citation>
    <scope>NUCLEOTIDE SEQUENCE [LARGE SCALE GENOMIC DNA]</scope>
</reference>
<dbReference type="EMBL" id="CAXHTB010000007">
    <property type="protein sequence ID" value="CAL0309792.1"/>
    <property type="molecule type" value="Genomic_DNA"/>
</dbReference>
<name>A0AAV1WLM1_LUPLU</name>
<proteinExistence type="predicted"/>
<gene>
    <name evidence="2" type="ORF">LLUT_LOCUS10852</name>
</gene>
<evidence type="ECO:0000313" key="3">
    <source>
        <dbReference type="Proteomes" id="UP001497480"/>
    </source>
</evidence>
<dbReference type="AlphaFoldDB" id="A0AAV1WLM1"/>
<evidence type="ECO:0000259" key="1">
    <source>
        <dbReference type="Pfam" id="PF24626"/>
    </source>
</evidence>
<sequence>MSPFKVVYGRDPPKLIRYALTSAEPLAVQEQLLQRDHILAQLKIHLQRAQHIQKKNADLKRTHVEFQIGDKVLVKLQPYRQHSLTLRKNQKLSLRYFGPFTIEKMIGKVAYKLSLPENTKLHPVFHVSQLKLCHGNHVQAYIPLPMTGGNSRPVIQPVSILQRRTIIQGTQQVKQHLILWEGLDYSHAKWEDHEILMEAFPDFNLGDKVNFNGRGIVMNADSKDKEKRAKEENQQVDQGELVTQLGRGAAKNEKHTYGKILGGVSVSMYHSFVYMICWFEYVLYWKTNIHRGAETK</sequence>
<organism evidence="2 3">
    <name type="scientific">Lupinus luteus</name>
    <name type="common">European yellow lupine</name>
    <dbReference type="NCBI Taxonomy" id="3873"/>
    <lineage>
        <taxon>Eukaryota</taxon>
        <taxon>Viridiplantae</taxon>
        <taxon>Streptophyta</taxon>
        <taxon>Embryophyta</taxon>
        <taxon>Tracheophyta</taxon>
        <taxon>Spermatophyta</taxon>
        <taxon>Magnoliopsida</taxon>
        <taxon>eudicotyledons</taxon>
        <taxon>Gunneridae</taxon>
        <taxon>Pentapetalae</taxon>
        <taxon>rosids</taxon>
        <taxon>fabids</taxon>
        <taxon>Fabales</taxon>
        <taxon>Fabaceae</taxon>
        <taxon>Papilionoideae</taxon>
        <taxon>50 kb inversion clade</taxon>
        <taxon>genistoids sensu lato</taxon>
        <taxon>core genistoids</taxon>
        <taxon>Genisteae</taxon>
        <taxon>Lupinus</taxon>
    </lineage>
</organism>
<evidence type="ECO:0000313" key="2">
    <source>
        <dbReference type="EMBL" id="CAL0309792.1"/>
    </source>
</evidence>
<comment type="caution">
    <text evidence="2">The sequence shown here is derived from an EMBL/GenBank/DDBJ whole genome shotgun (WGS) entry which is preliminary data.</text>
</comment>
<feature type="domain" description="Tf2-1-like SH3-like" evidence="1">
    <location>
        <begin position="69"/>
        <end position="134"/>
    </location>
</feature>
<dbReference type="Proteomes" id="UP001497480">
    <property type="component" value="Unassembled WGS sequence"/>
</dbReference>
<dbReference type="InterPro" id="IPR016197">
    <property type="entry name" value="Chromo-like_dom_sf"/>
</dbReference>
<protein>
    <recommendedName>
        <fullName evidence="1">Tf2-1-like SH3-like domain-containing protein</fullName>
    </recommendedName>
</protein>